<evidence type="ECO:0000313" key="10">
    <source>
        <dbReference type="EMBL" id="NNU62666.1"/>
    </source>
</evidence>
<dbReference type="InterPro" id="IPR000515">
    <property type="entry name" value="MetI-like"/>
</dbReference>
<dbReference type="EMBL" id="JABFCY010000015">
    <property type="protein sequence ID" value="NNU62666.1"/>
    <property type="molecule type" value="Genomic_DNA"/>
</dbReference>
<evidence type="ECO:0000259" key="9">
    <source>
        <dbReference type="PROSITE" id="PS50928"/>
    </source>
</evidence>
<protein>
    <submittedName>
        <fullName evidence="10 11">ABC transporter permease</fullName>
    </submittedName>
</protein>
<keyword evidence="3 8" id="KW-0813">Transport</keyword>
<dbReference type="Pfam" id="PF00528">
    <property type="entry name" value="BPD_transp_1"/>
    <property type="match status" value="1"/>
</dbReference>
<feature type="transmembrane region" description="Helical" evidence="8">
    <location>
        <begin position="253"/>
        <end position="275"/>
    </location>
</feature>
<dbReference type="PANTHER" id="PTHR42929">
    <property type="entry name" value="INNER MEMBRANE ABC TRANSPORTER PERMEASE PROTEIN YDCU-RELATED-RELATED"/>
    <property type="match status" value="1"/>
</dbReference>
<feature type="transmembrane region" description="Helical" evidence="8">
    <location>
        <begin position="140"/>
        <end position="163"/>
    </location>
</feature>
<proteinExistence type="inferred from homology"/>
<reference evidence="10 13" key="3">
    <citation type="submission" date="2020-05" db="EMBL/GenBank/DDBJ databases">
        <title>Draft Genome Sequence of Ochrobactrum soli Isolated from Stable Fly Gut.</title>
        <authorList>
            <person name="Pileggi M.T."/>
            <person name="Vazhakkala L.J."/>
            <person name="Wong C.N."/>
        </authorList>
    </citation>
    <scope>NUCLEOTIDE SEQUENCE [LARGE SCALE GENOMIC DNA]</scope>
    <source>
        <strain evidence="10 13">MTP-C0764</strain>
    </source>
</reference>
<reference evidence="12" key="1">
    <citation type="submission" date="2017-12" db="EMBL/GenBank/DDBJ databases">
        <authorList>
            <person name="Diaz M."/>
        </authorList>
    </citation>
    <scope>NUCLEOTIDE SEQUENCE [LARGE SCALE GENOMIC DNA]</scope>
    <source>
        <strain evidence="12">FI11154</strain>
    </source>
</reference>
<evidence type="ECO:0000256" key="1">
    <source>
        <dbReference type="ARBA" id="ARBA00004651"/>
    </source>
</evidence>
<dbReference type="RefSeq" id="WP_109367657.1">
    <property type="nucleotide sequence ID" value="NZ_JABFCY010000015.1"/>
</dbReference>
<evidence type="ECO:0000256" key="8">
    <source>
        <dbReference type="RuleBase" id="RU363032"/>
    </source>
</evidence>
<keyword evidence="5 8" id="KW-0812">Transmembrane</keyword>
<reference evidence="11" key="2">
    <citation type="submission" date="2017-12" db="EMBL/GenBank/DDBJ databases">
        <authorList>
            <person name="Hurst M.R.H."/>
        </authorList>
    </citation>
    <scope>NUCLEOTIDE SEQUENCE [LARGE SCALE GENOMIC DNA]</scope>
    <source>
        <strain evidence="11">FI11154</strain>
    </source>
</reference>
<feature type="transmembrane region" description="Helical" evidence="8">
    <location>
        <begin position="103"/>
        <end position="128"/>
    </location>
</feature>
<dbReference type="CDD" id="cd06261">
    <property type="entry name" value="TM_PBP2"/>
    <property type="match status" value="1"/>
</dbReference>
<accession>A0A2P9HI50</accession>
<dbReference type="Proteomes" id="UP000246073">
    <property type="component" value="Unassembled WGS sequence"/>
</dbReference>
<feature type="transmembrane region" description="Helical" evidence="8">
    <location>
        <begin position="199"/>
        <end position="218"/>
    </location>
</feature>
<evidence type="ECO:0000313" key="11">
    <source>
        <dbReference type="EMBL" id="SPL63784.1"/>
    </source>
</evidence>
<name>A0A2P9HI50_9HYPH</name>
<keyword evidence="7 8" id="KW-0472">Membrane</keyword>
<comment type="subcellular location">
    <subcellularLocation>
        <location evidence="1 8">Cell membrane</location>
        <topology evidence="1 8">Multi-pass membrane protein</topology>
    </subcellularLocation>
</comment>
<evidence type="ECO:0000313" key="12">
    <source>
        <dbReference type="Proteomes" id="UP000246073"/>
    </source>
</evidence>
<evidence type="ECO:0000256" key="7">
    <source>
        <dbReference type="ARBA" id="ARBA00023136"/>
    </source>
</evidence>
<feature type="transmembrane region" description="Helical" evidence="8">
    <location>
        <begin position="296"/>
        <end position="320"/>
    </location>
</feature>
<evidence type="ECO:0000256" key="5">
    <source>
        <dbReference type="ARBA" id="ARBA00022692"/>
    </source>
</evidence>
<dbReference type="PROSITE" id="PS50928">
    <property type="entry name" value="ABC_TM1"/>
    <property type="match status" value="1"/>
</dbReference>
<evidence type="ECO:0000256" key="6">
    <source>
        <dbReference type="ARBA" id="ARBA00022989"/>
    </source>
</evidence>
<dbReference type="PANTHER" id="PTHR42929:SF1">
    <property type="entry name" value="INNER MEMBRANE ABC TRANSPORTER PERMEASE PROTEIN YDCU-RELATED"/>
    <property type="match status" value="1"/>
</dbReference>
<dbReference type="AlphaFoldDB" id="A0A2P9HI50"/>
<evidence type="ECO:0000256" key="3">
    <source>
        <dbReference type="ARBA" id="ARBA00022448"/>
    </source>
</evidence>
<keyword evidence="6 8" id="KW-1133">Transmembrane helix</keyword>
<feature type="transmembrane region" description="Helical" evidence="8">
    <location>
        <begin position="169"/>
        <end position="192"/>
    </location>
</feature>
<evidence type="ECO:0000256" key="2">
    <source>
        <dbReference type="ARBA" id="ARBA00007069"/>
    </source>
</evidence>
<keyword evidence="4" id="KW-1003">Cell membrane</keyword>
<gene>
    <name evidence="10" type="ORF">HKX02_20740</name>
    <name evidence="11" type="ORF">OHAE_3716</name>
</gene>
<dbReference type="InterPro" id="IPR035906">
    <property type="entry name" value="MetI-like_sf"/>
</dbReference>
<dbReference type="GO" id="GO:0055085">
    <property type="term" value="P:transmembrane transport"/>
    <property type="evidence" value="ECO:0007669"/>
    <property type="project" value="InterPro"/>
</dbReference>
<feature type="transmembrane region" description="Helical" evidence="8">
    <location>
        <begin position="45"/>
        <end position="70"/>
    </location>
</feature>
<dbReference type="EMBL" id="OOFM01000004">
    <property type="protein sequence ID" value="SPL63784.1"/>
    <property type="molecule type" value="Genomic_DNA"/>
</dbReference>
<evidence type="ECO:0000256" key="4">
    <source>
        <dbReference type="ARBA" id="ARBA00022475"/>
    </source>
</evidence>
<sequence>MSGAQASTLGNSGANSGANPTSILPQHGGILGRLSDLFWRRPGMLLFLMLTPPLLWLGIIYIGSLIALLLQSFFSVDDFSGLIDYSFTLATYAQLLNSANLDIIIRTVSMAALVTVASAFVAFPIAYYAARYARGRWKALFYLGIMLPLWSSYLVKVYAWKLILAKEGILTWIFAKLHLSWLLDGILSVPIIGGNSLSVSYLGTFIVFVYIWLPYMILPTQAALERVPGNLVEASSDLGATPAQTFRTVLMPLAMPGIIAGSIFTFSLTLGDYIIPQIIGSSRLFIGQAVYTQQGTAGNVPLAAAFSVVPIVIMAIYLWIAKKQGAFDAL</sequence>
<dbReference type="Proteomes" id="UP000574931">
    <property type="component" value="Unassembled WGS sequence"/>
</dbReference>
<comment type="similarity">
    <text evidence="2">Belongs to the binding-protein-dependent transport system permease family. CysTW subfamily.</text>
</comment>
<dbReference type="Gene3D" id="1.10.3720.10">
    <property type="entry name" value="MetI-like"/>
    <property type="match status" value="1"/>
</dbReference>
<organism evidence="11 12">
    <name type="scientific">Ochrobactrum soli</name>
    <dbReference type="NCBI Taxonomy" id="2448455"/>
    <lineage>
        <taxon>Bacteria</taxon>
        <taxon>Pseudomonadati</taxon>
        <taxon>Pseudomonadota</taxon>
        <taxon>Alphaproteobacteria</taxon>
        <taxon>Hyphomicrobiales</taxon>
        <taxon>Brucellaceae</taxon>
        <taxon>Brucella/Ochrobactrum group</taxon>
        <taxon>Ochrobactrum</taxon>
    </lineage>
</organism>
<feature type="domain" description="ABC transmembrane type-1" evidence="9">
    <location>
        <begin position="104"/>
        <end position="321"/>
    </location>
</feature>
<dbReference type="GO" id="GO:0005886">
    <property type="term" value="C:plasma membrane"/>
    <property type="evidence" value="ECO:0007669"/>
    <property type="project" value="UniProtKB-SubCell"/>
</dbReference>
<dbReference type="SUPFAM" id="SSF161098">
    <property type="entry name" value="MetI-like"/>
    <property type="match status" value="1"/>
</dbReference>
<evidence type="ECO:0000313" key="13">
    <source>
        <dbReference type="Proteomes" id="UP000574931"/>
    </source>
</evidence>
<keyword evidence="13" id="KW-1185">Reference proteome</keyword>